<dbReference type="AlphaFoldDB" id="A0A0L0G481"/>
<sequence length="134" mass="14828">MSIPDFTACQESSVPQRAMGLSGCRLCESATSFGYQVYATVKPCLKTLFAEDLPTARTNFDITIPRRQRQCFKIGKSFLLATNDSRLSCVADGPKCHKYASASKCMTVVKKTTIPDTVLYANVKSSEQMNDYTM</sequence>
<protein>
    <submittedName>
        <fullName evidence="1">Uncharacterized protein</fullName>
    </submittedName>
</protein>
<organism evidence="1 2">
    <name type="scientific">Sphaeroforma arctica JP610</name>
    <dbReference type="NCBI Taxonomy" id="667725"/>
    <lineage>
        <taxon>Eukaryota</taxon>
        <taxon>Ichthyosporea</taxon>
        <taxon>Ichthyophonida</taxon>
        <taxon>Sphaeroforma</taxon>
    </lineage>
</organism>
<proteinExistence type="predicted"/>
<evidence type="ECO:0000313" key="1">
    <source>
        <dbReference type="EMBL" id="KNC83674.1"/>
    </source>
</evidence>
<dbReference type="RefSeq" id="XP_014157576.1">
    <property type="nucleotide sequence ID" value="XM_014302101.1"/>
</dbReference>
<name>A0A0L0G481_9EUKA</name>
<reference evidence="1 2" key="1">
    <citation type="submission" date="2011-02" db="EMBL/GenBank/DDBJ databases">
        <title>The Genome Sequence of Sphaeroforma arctica JP610.</title>
        <authorList>
            <consortium name="The Broad Institute Genome Sequencing Platform"/>
            <person name="Russ C."/>
            <person name="Cuomo C."/>
            <person name="Young S.K."/>
            <person name="Zeng Q."/>
            <person name="Gargeya S."/>
            <person name="Alvarado L."/>
            <person name="Berlin A."/>
            <person name="Chapman S.B."/>
            <person name="Chen Z."/>
            <person name="Freedman E."/>
            <person name="Gellesch M."/>
            <person name="Goldberg J."/>
            <person name="Griggs A."/>
            <person name="Gujja S."/>
            <person name="Heilman E."/>
            <person name="Heiman D."/>
            <person name="Howarth C."/>
            <person name="Mehta T."/>
            <person name="Neiman D."/>
            <person name="Pearson M."/>
            <person name="Roberts A."/>
            <person name="Saif S."/>
            <person name="Shea T."/>
            <person name="Shenoy N."/>
            <person name="Sisk P."/>
            <person name="Stolte C."/>
            <person name="Sykes S."/>
            <person name="White J."/>
            <person name="Yandava C."/>
            <person name="Burger G."/>
            <person name="Gray M.W."/>
            <person name="Holland P.W.H."/>
            <person name="King N."/>
            <person name="Lang F.B.F."/>
            <person name="Roger A.J."/>
            <person name="Ruiz-Trillo I."/>
            <person name="Haas B."/>
            <person name="Nusbaum C."/>
            <person name="Birren B."/>
        </authorList>
    </citation>
    <scope>NUCLEOTIDE SEQUENCE [LARGE SCALE GENOMIC DNA]</scope>
    <source>
        <strain evidence="1 2">JP610</strain>
    </source>
</reference>
<dbReference type="EMBL" id="KQ241816">
    <property type="protein sequence ID" value="KNC83674.1"/>
    <property type="molecule type" value="Genomic_DNA"/>
</dbReference>
<evidence type="ECO:0000313" key="2">
    <source>
        <dbReference type="Proteomes" id="UP000054560"/>
    </source>
</evidence>
<accession>A0A0L0G481</accession>
<keyword evidence="2" id="KW-1185">Reference proteome</keyword>
<dbReference type="Proteomes" id="UP000054560">
    <property type="component" value="Unassembled WGS sequence"/>
</dbReference>
<gene>
    <name evidence="1" type="ORF">SARC_04072</name>
</gene>
<dbReference type="GeneID" id="25904576"/>